<keyword evidence="1" id="KW-1133">Transmembrane helix</keyword>
<protein>
    <submittedName>
        <fullName evidence="2">NnrS family protein</fullName>
    </submittedName>
</protein>
<feature type="transmembrane region" description="Helical" evidence="1">
    <location>
        <begin position="21"/>
        <end position="45"/>
    </location>
</feature>
<keyword evidence="3" id="KW-1185">Reference proteome</keyword>
<comment type="caution">
    <text evidence="2">The sequence shown here is derived from an EMBL/GenBank/DDBJ whole genome shotgun (WGS) entry which is preliminary data.</text>
</comment>
<dbReference type="Pfam" id="PF05940">
    <property type="entry name" value="NnrS"/>
    <property type="match status" value="1"/>
</dbReference>
<feature type="transmembrane region" description="Helical" evidence="1">
    <location>
        <begin position="370"/>
        <end position="394"/>
    </location>
</feature>
<feature type="transmembrane region" description="Helical" evidence="1">
    <location>
        <begin position="223"/>
        <end position="241"/>
    </location>
</feature>
<dbReference type="Proteomes" id="UP000036426">
    <property type="component" value="Unassembled WGS sequence"/>
</dbReference>
<evidence type="ECO:0000313" key="3">
    <source>
        <dbReference type="Proteomes" id="UP000036426"/>
    </source>
</evidence>
<feature type="transmembrane region" description="Helical" evidence="1">
    <location>
        <begin position="177"/>
        <end position="202"/>
    </location>
</feature>
<evidence type="ECO:0000256" key="1">
    <source>
        <dbReference type="SAM" id="Phobius"/>
    </source>
</evidence>
<gene>
    <name evidence="2" type="ORF">ABT58_06160</name>
</gene>
<keyword evidence="1" id="KW-0812">Transmembrane</keyword>
<sequence>MMQILDNEKEQKILPLFRLAFRPFFLAASVFSVVAMLMWALFWSGKLSPVGWMYNNPIWWHGHEMLFGFTGAIIVGFLLTAVQNWTGNPGVRGGKLAFIFGLWLVARIAFLIASPHWVWMVIDLLWMPLAAYFLAVPILIRKQWNNLFFVPLIVLMTALNALYHINVLNAGTLPPFLSTHALSMMTVMVISLIVLIVGGRVIPFFTWRGTQSEPITRIKGLELAALIPTWLLLLNVLLPVPDAISQVSLPVLLTVTALCHLVRFMRWRTLSTCRVPLLWLLHFAYLAMVVGLLLLALYHVNGAVSESIALHVLTVGGIGCMILAMIARVSLGHTGRNLQVGRWIVLAFVTLVLATLTRTLMIYLWPALTIQGYVISAILWAVAFVIFTVVYFPVLTQPRVDGRPG</sequence>
<name>A0A0J1GR99_9GAMM</name>
<keyword evidence="1" id="KW-0472">Membrane</keyword>
<feature type="transmembrane region" description="Helical" evidence="1">
    <location>
        <begin position="277"/>
        <end position="298"/>
    </location>
</feature>
<feature type="transmembrane region" description="Helical" evidence="1">
    <location>
        <begin position="247"/>
        <end position="265"/>
    </location>
</feature>
<dbReference type="RefSeq" id="WP_047873423.1">
    <property type="nucleotide sequence ID" value="NZ_BMYC01000001.1"/>
</dbReference>
<feature type="transmembrane region" description="Helical" evidence="1">
    <location>
        <begin position="147"/>
        <end position="165"/>
    </location>
</feature>
<organism evidence="2 3">
    <name type="scientific">Photobacterium aphoticum</name>
    <dbReference type="NCBI Taxonomy" id="754436"/>
    <lineage>
        <taxon>Bacteria</taxon>
        <taxon>Pseudomonadati</taxon>
        <taxon>Pseudomonadota</taxon>
        <taxon>Gammaproteobacteria</taxon>
        <taxon>Vibrionales</taxon>
        <taxon>Vibrionaceae</taxon>
        <taxon>Photobacterium</taxon>
    </lineage>
</organism>
<reference evidence="2 3" key="1">
    <citation type="submission" date="2015-05" db="EMBL/GenBank/DDBJ databases">
        <title>Photobacterium galathea sp. nov.</title>
        <authorList>
            <person name="Machado H."/>
            <person name="Gram L."/>
        </authorList>
    </citation>
    <scope>NUCLEOTIDE SEQUENCE [LARGE SCALE GENOMIC DNA]</scope>
    <source>
        <strain evidence="2 3">DSM 25995</strain>
    </source>
</reference>
<feature type="transmembrane region" description="Helical" evidence="1">
    <location>
        <begin position="310"/>
        <end position="331"/>
    </location>
</feature>
<evidence type="ECO:0000313" key="2">
    <source>
        <dbReference type="EMBL" id="KLV01969.1"/>
    </source>
</evidence>
<dbReference type="AlphaFoldDB" id="A0A0J1GR99"/>
<accession>A0A0J1GR99</accession>
<proteinExistence type="predicted"/>
<dbReference type="InterPro" id="IPR010266">
    <property type="entry name" value="NnrS"/>
</dbReference>
<dbReference type="PATRIC" id="fig|754436.4.peg.1310"/>
<feature type="transmembrane region" description="Helical" evidence="1">
    <location>
        <begin position="65"/>
        <end position="82"/>
    </location>
</feature>
<feature type="transmembrane region" description="Helical" evidence="1">
    <location>
        <begin position="94"/>
        <end position="113"/>
    </location>
</feature>
<dbReference type="EMBL" id="LDOV01000010">
    <property type="protein sequence ID" value="KLV01969.1"/>
    <property type="molecule type" value="Genomic_DNA"/>
</dbReference>
<feature type="transmembrane region" description="Helical" evidence="1">
    <location>
        <begin position="343"/>
        <end position="364"/>
    </location>
</feature>
<feature type="transmembrane region" description="Helical" evidence="1">
    <location>
        <begin position="119"/>
        <end position="140"/>
    </location>
</feature>